<dbReference type="InterPro" id="IPR050818">
    <property type="entry name" value="KCNH_animal-type"/>
</dbReference>
<dbReference type="Pfam" id="PF00520">
    <property type="entry name" value="Ion_trans"/>
    <property type="match status" value="1"/>
</dbReference>
<feature type="transmembrane region" description="Helical" evidence="5">
    <location>
        <begin position="242"/>
        <end position="264"/>
    </location>
</feature>
<feature type="domain" description="Ion transport" evidence="6">
    <location>
        <begin position="245"/>
        <end position="500"/>
    </location>
</feature>
<dbReference type="SUPFAM" id="SSF81324">
    <property type="entry name" value="Voltage-gated potassium channels"/>
    <property type="match status" value="1"/>
</dbReference>
<feature type="transmembrane region" description="Helical" evidence="5">
    <location>
        <begin position="472"/>
        <end position="498"/>
    </location>
</feature>
<dbReference type="SUPFAM" id="SSF51206">
    <property type="entry name" value="cAMP-binding domain-like"/>
    <property type="match status" value="1"/>
</dbReference>
<feature type="transmembrane region" description="Helical" evidence="5">
    <location>
        <begin position="279"/>
        <end position="300"/>
    </location>
</feature>
<organism evidence="7 8">
    <name type="scientific">Prorocentrum cordatum</name>
    <dbReference type="NCBI Taxonomy" id="2364126"/>
    <lineage>
        <taxon>Eukaryota</taxon>
        <taxon>Sar</taxon>
        <taxon>Alveolata</taxon>
        <taxon>Dinophyceae</taxon>
        <taxon>Prorocentrales</taxon>
        <taxon>Prorocentraceae</taxon>
        <taxon>Prorocentrum</taxon>
    </lineage>
</organism>
<keyword evidence="3 5" id="KW-1133">Transmembrane helix</keyword>
<feature type="transmembrane region" description="Helical" evidence="5">
    <location>
        <begin position="444"/>
        <end position="465"/>
    </location>
</feature>
<keyword evidence="2 5" id="KW-0812">Transmembrane</keyword>
<evidence type="ECO:0000256" key="1">
    <source>
        <dbReference type="ARBA" id="ARBA00004141"/>
    </source>
</evidence>
<dbReference type="InterPro" id="IPR018490">
    <property type="entry name" value="cNMP-bd_dom_sf"/>
</dbReference>
<dbReference type="InterPro" id="IPR005821">
    <property type="entry name" value="Ion_trans_dom"/>
</dbReference>
<accession>A0ABN9YDG5</accession>
<reference evidence="7" key="1">
    <citation type="submission" date="2023-10" db="EMBL/GenBank/DDBJ databases">
        <authorList>
            <person name="Chen Y."/>
            <person name="Shah S."/>
            <person name="Dougan E. K."/>
            <person name="Thang M."/>
            <person name="Chan C."/>
        </authorList>
    </citation>
    <scope>NUCLEOTIDE SEQUENCE [LARGE SCALE GENOMIC DNA]</scope>
</reference>
<proteinExistence type="predicted"/>
<evidence type="ECO:0000259" key="6">
    <source>
        <dbReference type="Pfam" id="PF00520"/>
    </source>
</evidence>
<evidence type="ECO:0000313" key="7">
    <source>
        <dbReference type="EMBL" id="CAK0910841.1"/>
    </source>
</evidence>
<dbReference type="EMBL" id="CAUYUJ010022471">
    <property type="protein sequence ID" value="CAK0910841.1"/>
    <property type="molecule type" value="Genomic_DNA"/>
</dbReference>
<protein>
    <recommendedName>
        <fullName evidence="6">Ion transport domain-containing protein</fullName>
    </recommendedName>
</protein>
<dbReference type="Gene3D" id="1.10.287.630">
    <property type="entry name" value="Helix hairpin bin"/>
    <property type="match status" value="1"/>
</dbReference>
<dbReference type="PANTHER" id="PTHR10217">
    <property type="entry name" value="VOLTAGE AND LIGAND GATED POTASSIUM CHANNEL"/>
    <property type="match status" value="1"/>
</dbReference>
<keyword evidence="4 5" id="KW-0472">Membrane</keyword>
<name>A0ABN9YDG5_9DINO</name>
<feature type="transmembrane region" description="Helical" evidence="5">
    <location>
        <begin position="396"/>
        <end position="415"/>
    </location>
</feature>
<dbReference type="PANTHER" id="PTHR10217:SF435">
    <property type="entry name" value="POTASSIUM VOLTAGE-GATED CHANNEL PROTEIN EAG"/>
    <property type="match status" value="1"/>
</dbReference>
<evidence type="ECO:0000256" key="3">
    <source>
        <dbReference type="ARBA" id="ARBA00022989"/>
    </source>
</evidence>
<dbReference type="Gene3D" id="1.10.287.70">
    <property type="match status" value="1"/>
</dbReference>
<dbReference type="PRINTS" id="PR01463">
    <property type="entry name" value="EAGCHANLFMLY"/>
</dbReference>
<gene>
    <name evidence="7" type="ORF">PCOR1329_LOCUS84899</name>
</gene>
<evidence type="ECO:0000256" key="4">
    <source>
        <dbReference type="ARBA" id="ARBA00023136"/>
    </source>
</evidence>
<sequence>MAVPPQMPATVSMTIMVRTPPARVQAENKLGHQPGYQQRYQLGYQPYYQLVYQLGHPLGYQPEYQPGHQWDYQYQPGRQVPKIVSIEAQERIEEVPFTLQQERAVEVEQVQVVDAFTEVVKPQVQLVDKPVPRVITEPLERAVEVHQAPLLEEQPVPVPQVMTVEALREQPYENIQQAVKQVPRVSMEYRERLVEMRQELRQASAPGGAVLHGLAGAVVDREAEGWCGQYPKWMLIYQDDSIFLQWWDCGAVCLLVVITLTAPFETAFFDRDPVLDGWFVFKTCVDILFFIDMCMQFFIVQKDENGRLVTEPCAIARAYMRCWFWIDFASIIPIDAYSIATGYKQRPGMSGLKAVKIARLLRLVRLLRLAKIQRISSRWHTSLGISNAVLSMMKSLAVLLIVIHWIACIWGFTAMQQPCGGGGWLSSMKGEVPGEGCYRDQWDVYLLSLYWAVMTLTSIGYGDIVPLNTSEYAICTVCMIFMAALWAYVIGAMCSIVATMHPQEIRFRQDVDGLNEFMEDFDMPAHMRKKMRRFFYESREVHRHRIEKNVIDQLSPSLQGEVLLHLHKKWIKGVWYFSHSDDSFVVAASRLVQMCAFAPDEEVYQERTLFIVRRGLCARGSNTPFGLEIHEQVRLHIRRSSTKEESSKNGGRR</sequence>
<dbReference type="Proteomes" id="UP001189429">
    <property type="component" value="Unassembled WGS sequence"/>
</dbReference>
<evidence type="ECO:0000256" key="5">
    <source>
        <dbReference type="SAM" id="Phobius"/>
    </source>
</evidence>
<keyword evidence="8" id="KW-1185">Reference proteome</keyword>
<comment type="subcellular location">
    <subcellularLocation>
        <location evidence="1">Membrane</location>
        <topology evidence="1">Multi-pass membrane protein</topology>
    </subcellularLocation>
</comment>
<comment type="caution">
    <text evidence="7">The sequence shown here is derived from an EMBL/GenBank/DDBJ whole genome shotgun (WGS) entry which is preliminary data.</text>
</comment>
<evidence type="ECO:0000313" key="8">
    <source>
        <dbReference type="Proteomes" id="UP001189429"/>
    </source>
</evidence>
<dbReference type="InterPro" id="IPR003938">
    <property type="entry name" value="K_chnl_volt-dep_EAG/ELK/ERG"/>
</dbReference>
<evidence type="ECO:0000256" key="2">
    <source>
        <dbReference type="ARBA" id="ARBA00022692"/>
    </source>
</evidence>